<dbReference type="InterPro" id="IPR006015">
    <property type="entry name" value="Universal_stress_UspA"/>
</dbReference>
<organism evidence="4 5">
    <name type="scientific">Albidovulum salinarum</name>
    <dbReference type="NCBI Taxonomy" id="2984153"/>
    <lineage>
        <taxon>Bacteria</taxon>
        <taxon>Pseudomonadati</taxon>
        <taxon>Pseudomonadota</taxon>
        <taxon>Alphaproteobacteria</taxon>
        <taxon>Rhodobacterales</taxon>
        <taxon>Paracoccaceae</taxon>
        <taxon>Albidovulum</taxon>
    </lineage>
</organism>
<gene>
    <name evidence="4" type="ORF">OEZ60_19620</name>
</gene>
<comment type="similarity">
    <text evidence="1">Belongs to the universal stress protein A family.</text>
</comment>
<dbReference type="PRINTS" id="PR01438">
    <property type="entry name" value="UNVRSLSTRESS"/>
</dbReference>
<accession>A0ABT2X8C5</accession>
<dbReference type="EMBL" id="JAOVQO010000023">
    <property type="protein sequence ID" value="MCU9850202.1"/>
    <property type="molecule type" value="Genomic_DNA"/>
</dbReference>
<dbReference type="PANTHER" id="PTHR46268">
    <property type="entry name" value="STRESS RESPONSE PROTEIN NHAX"/>
    <property type="match status" value="1"/>
</dbReference>
<dbReference type="CDD" id="cd00293">
    <property type="entry name" value="USP-like"/>
    <property type="match status" value="1"/>
</dbReference>
<dbReference type="Gene3D" id="3.40.50.12370">
    <property type="match status" value="1"/>
</dbReference>
<protein>
    <submittedName>
        <fullName evidence="4">Universal stress protein</fullName>
    </submittedName>
</protein>
<reference evidence="4 5" key="1">
    <citation type="submission" date="2022-10" db="EMBL/GenBank/DDBJ databases">
        <title>Defluviimonas sp. nov., isolated from ocean surface sediments.</title>
        <authorList>
            <person name="He W."/>
            <person name="Wang L."/>
            <person name="Zhang D.-F."/>
        </authorList>
    </citation>
    <scope>NUCLEOTIDE SEQUENCE [LARGE SCALE GENOMIC DNA]</scope>
    <source>
        <strain evidence="4 5">WL0024</strain>
    </source>
</reference>
<name>A0ABT2X8C5_9RHOB</name>
<dbReference type="PANTHER" id="PTHR46268:SF15">
    <property type="entry name" value="UNIVERSAL STRESS PROTEIN HP_0031"/>
    <property type="match status" value="1"/>
</dbReference>
<evidence type="ECO:0000313" key="5">
    <source>
        <dbReference type="Proteomes" id="UP001209535"/>
    </source>
</evidence>
<dbReference type="InterPro" id="IPR006016">
    <property type="entry name" value="UspA"/>
</dbReference>
<evidence type="ECO:0000259" key="3">
    <source>
        <dbReference type="Pfam" id="PF00582"/>
    </source>
</evidence>
<evidence type="ECO:0000256" key="1">
    <source>
        <dbReference type="ARBA" id="ARBA00008791"/>
    </source>
</evidence>
<keyword evidence="5" id="KW-1185">Reference proteome</keyword>
<evidence type="ECO:0000313" key="4">
    <source>
        <dbReference type="EMBL" id="MCU9850202.1"/>
    </source>
</evidence>
<sequence>MAYKSILTIITDAKSATSQVDAAVALARREDAHLDVLCIGVDQTQTGYYYAGATAILTQEAYNEAKNEATRAEQAIRDRLDAEDIRWGVDTAVAQIGALGGPVALLARFSDLVVLQKPYGPNGSTAAEAILEAALFEGKAPVLVLPEGMSNVDFGARIVLAWNQSDEALTATRAGLPLLKAATAVDITIIDPPSHGPERSDPGGMLSQLLSRHGIHAEVSVLAKTLPKTSEVLARHVRDINADMVVMGAYGHSRFREAILGGTTRNMLEHAVVPVLMAH</sequence>
<dbReference type="Pfam" id="PF00582">
    <property type="entry name" value="Usp"/>
    <property type="match status" value="1"/>
</dbReference>
<feature type="coiled-coil region" evidence="2">
    <location>
        <begin position="55"/>
        <end position="82"/>
    </location>
</feature>
<keyword evidence="2" id="KW-0175">Coiled coil</keyword>
<feature type="domain" description="UspA" evidence="3">
    <location>
        <begin position="157"/>
        <end position="278"/>
    </location>
</feature>
<comment type="caution">
    <text evidence="4">The sequence shown here is derived from an EMBL/GenBank/DDBJ whole genome shotgun (WGS) entry which is preliminary data.</text>
</comment>
<dbReference type="Proteomes" id="UP001209535">
    <property type="component" value="Unassembled WGS sequence"/>
</dbReference>
<dbReference type="RefSeq" id="WP_263339981.1">
    <property type="nucleotide sequence ID" value="NZ_JAOVQO010000023.1"/>
</dbReference>
<proteinExistence type="inferred from homology"/>
<evidence type="ECO:0000256" key="2">
    <source>
        <dbReference type="SAM" id="Coils"/>
    </source>
</evidence>
<dbReference type="SUPFAM" id="SSF52402">
    <property type="entry name" value="Adenine nucleotide alpha hydrolases-like"/>
    <property type="match status" value="2"/>
</dbReference>